<sequence>MLASWSGIKSDCYSPNISSPSSTFSTQTGENHCDHRPEVASIPSNGDPSNAPWGYSLKALMNACWRALFMLRRSPPVLLCLSSLSL</sequence>
<evidence type="ECO:0000256" key="1">
    <source>
        <dbReference type="SAM" id="MobiDB-lite"/>
    </source>
</evidence>
<proteinExistence type="predicted"/>
<feature type="compositionally biased region" description="Low complexity" evidence="1">
    <location>
        <begin position="10"/>
        <end position="25"/>
    </location>
</feature>
<protein>
    <submittedName>
        <fullName evidence="2">Uncharacterized protein</fullName>
    </submittedName>
</protein>
<dbReference type="AlphaFoldDB" id="A0A0E9P5Y9"/>
<evidence type="ECO:0000313" key="2">
    <source>
        <dbReference type="EMBL" id="JAG99985.1"/>
    </source>
</evidence>
<dbReference type="EMBL" id="GBXM01108591">
    <property type="protein sequence ID" value="JAG99985.1"/>
    <property type="molecule type" value="Transcribed_RNA"/>
</dbReference>
<organism evidence="2">
    <name type="scientific">Anguilla anguilla</name>
    <name type="common">European freshwater eel</name>
    <name type="synonym">Muraena anguilla</name>
    <dbReference type="NCBI Taxonomy" id="7936"/>
    <lineage>
        <taxon>Eukaryota</taxon>
        <taxon>Metazoa</taxon>
        <taxon>Chordata</taxon>
        <taxon>Craniata</taxon>
        <taxon>Vertebrata</taxon>
        <taxon>Euteleostomi</taxon>
        <taxon>Actinopterygii</taxon>
        <taxon>Neopterygii</taxon>
        <taxon>Teleostei</taxon>
        <taxon>Anguilliformes</taxon>
        <taxon>Anguillidae</taxon>
        <taxon>Anguilla</taxon>
    </lineage>
</organism>
<reference evidence="2" key="2">
    <citation type="journal article" date="2015" name="Fish Shellfish Immunol.">
        <title>Early steps in the European eel (Anguilla anguilla)-Vibrio vulnificus interaction in the gills: Role of the RtxA13 toxin.</title>
        <authorList>
            <person name="Callol A."/>
            <person name="Pajuelo D."/>
            <person name="Ebbesson L."/>
            <person name="Teles M."/>
            <person name="MacKenzie S."/>
            <person name="Amaro C."/>
        </authorList>
    </citation>
    <scope>NUCLEOTIDE SEQUENCE</scope>
</reference>
<name>A0A0E9P5Y9_ANGAN</name>
<feature type="region of interest" description="Disordered" evidence="1">
    <location>
        <begin position="1"/>
        <end position="48"/>
    </location>
</feature>
<reference evidence="2" key="1">
    <citation type="submission" date="2014-11" db="EMBL/GenBank/DDBJ databases">
        <authorList>
            <person name="Amaro Gonzalez C."/>
        </authorList>
    </citation>
    <scope>NUCLEOTIDE SEQUENCE</scope>
</reference>
<accession>A0A0E9P5Y9</accession>